<feature type="domain" description="RRM" evidence="8">
    <location>
        <begin position="7"/>
        <end position="82"/>
    </location>
</feature>
<dbReference type="GO" id="GO:0034511">
    <property type="term" value="F:U3 snoRNA binding"/>
    <property type="evidence" value="ECO:0007669"/>
    <property type="project" value="InterPro"/>
</dbReference>
<dbReference type="OrthoDB" id="189968at2759"/>
<dbReference type="PROSITE" id="PS50102">
    <property type="entry name" value="RRM"/>
    <property type="match status" value="1"/>
</dbReference>
<keyword evidence="2 6" id="KW-0853">WD repeat</keyword>
<evidence type="ECO:0000256" key="3">
    <source>
        <dbReference type="ARBA" id="ARBA00022737"/>
    </source>
</evidence>
<dbReference type="InterPro" id="IPR035979">
    <property type="entry name" value="RBD_domain_sf"/>
</dbReference>
<dbReference type="Proteomes" id="UP000324800">
    <property type="component" value="Unassembled WGS sequence"/>
</dbReference>
<dbReference type="InterPro" id="IPR012677">
    <property type="entry name" value="Nucleotide-bd_a/b_plait_sf"/>
</dbReference>
<protein>
    <submittedName>
        <fullName evidence="9">Putative nucleic acid binding protein</fullName>
    </submittedName>
</protein>
<dbReference type="Pfam" id="PF00076">
    <property type="entry name" value="RRM_1"/>
    <property type="match status" value="1"/>
</dbReference>
<dbReference type="InterPro" id="IPR015943">
    <property type="entry name" value="WD40/YVTN_repeat-like_dom_sf"/>
</dbReference>
<evidence type="ECO:0000256" key="5">
    <source>
        <dbReference type="PROSITE-ProRule" id="PRU00176"/>
    </source>
</evidence>
<organism evidence="9 10">
    <name type="scientific">Streblomastix strix</name>
    <dbReference type="NCBI Taxonomy" id="222440"/>
    <lineage>
        <taxon>Eukaryota</taxon>
        <taxon>Metamonada</taxon>
        <taxon>Preaxostyla</taxon>
        <taxon>Oxymonadida</taxon>
        <taxon>Streblomastigidae</taxon>
        <taxon>Streblomastix</taxon>
    </lineage>
</organism>
<proteinExistence type="predicted"/>
<evidence type="ECO:0000256" key="6">
    <source>
        <dbReference type="PROSITE-ProRule" id="PRU00221"/>
    </source>
</evidence>
<dbReference type="PANTHER" id="PTHR19865">
    <property type="entry name" value="U3 SMALL NUCLEOLAR RNA INTERACTING PROTEIN 2"/>
    <property type="match status" value="1"/>
</dbReference>
<dbReference type="InterPro" id="IPR020472">
    <property type="entry name" value="WD40_PAC1"/>
</dbReference>
<dbReference type="CDD" id="cd00590">
    <property type="entry name" value="RRM_SF"/>
    <property type="match status" value="1"/>
</dbReference>
<dbReference type="PANTHER" id="PTHR19865:SF0">
    <property type="entry name" value="U3 SMALL NUCLEOLAR RNA-INTERACTING PROTEIN 2"/>
    <property type="match status" value="1"/>
</dbReference>
<dbReference type="EMBL" id="SNRW01000596">
    <property type="protein sequence ID" value="KAA6400233.1"/>
    <property type="molecule type" value="Genomic_DNA"/>
</dbReference>
<evidence type="ECO:0000313" key="10">
    <source>
        <dbReference type="Proteomes" id="UP000324800"/>
    </source>
</evidence>
<dbReference type="PRINTS" id="PR00320">
    <property type="entry name" value="GPROTEINBRPT"/>
</dbReference>
<feature type="region of interest" description="Disordered" evidence="7">
    <location>
        <begin position="86"/>
        <end position="120"/>
    </location>
</feature>
<feature type="repeat" description="WD" evidence="6">
    <location>
        <begin position="268"/>
        <end position="292"/>
    </location>
</feature>
<dbReference type="SMART" id="SM00320">
    <property type="entry name" value="WD40"/>
    <property type="match status" value="5"/>
</dbReference>
<dbReference type="InterPro" id="IPR036322">
    <property type="entry name" value="WD40_repeat_dom_sf"/>
</dbReference>
<keyword evidence="3" id="KW-0677">Repeat</keyword>
<name>A0A5J4WZF6_9EUKA</name>
<evidence type="ECO:0000256" key="7">
    <source>
        <dbReference type="SAM" id="MobiDB-lite"/>
    </source>
</evidence>
<dbReference type="InterPro" id="IPR039241">
    <property type="entry name" value="Rrp9-like"/>
</dbReference>
<accession>A0A5J4WZF6</accession>
<keyword evidence="5" id="KW-0694">RNA-binding</keyword>
<sequence length="569" mass="63179">MSDDIENLVHVSGFPPGTGKDEILRFLSNFGEIQNIELQSESGRTSTSALVYFKTASGLENAIDQSGKKFHNKTITIEVWRKRRRLEDEEEKEDNSANLQQKQKSRLKQELKDVPVSLPPSGDLEPLRSIRLTYVPTCIDIDQFNNNIIFGMKSCGFGIIDIETGKLQIIKGRENKASSDPGHFKPILCCTTCRLTTSSQTYHITGSEDRTIRVWDARSQQEALVLTGHRGSVTGLVCAGGSNQGNQIVDEEEEGEINTQNAVEVSQNILLSCSEDKTLKTWDLKASKYLDTSYGHTSSANAIDSLKPTRCVTSGDDLSIRNWDIWGGTQTVHTGHTSSIDCVKLLDTNRFIAGSQDGAISIWTTNKRTPRLLIPDAHAHTVTITRPQIVDNIESKSDGKESKPIQSLPSEISASQYFTSVIHPQKSETQQQQIQSQPNTHSVVQIPVKQERQAEWVSSIAVIPFTRLFASGSCDGQIQLWNVQRDNASEVANIGHVNITGFVNGMTFRKIEGDERTILIAAVGQEHRLGRWKRIKEARNSINIYRLDPSASHSINQAQSNDSLHTDSN</sequence>
<dbReference type="SUPFAM" id="SSF50978">
    <property type="entry name" value="WD40 repeat-like"/>
    <property type="match status" value="1"/>
</dbReference>
<dbReference type="InterPro" id="IPR001680">
    <property type="entry name" value="WD40_rpt"/>
</dbReference>
<dbReference type="InterPro" id="IPR000504">
    <property type="entry name" value="RRM_dom"/>
</dbReference>
<feature type="repeat" description="WD" evidence="6">
    <location>
        <begin position="333"/>
        <end position="363"/>
    </location>
</feature>
<keyword evidence="4" id="KW-0539">Nucleus</keyword>
<dbReference type="GO" id="GO:0032040">
    <property type="term" value="C:small-subunit processome"/>
    <property type="evidence" value="ECO:0007669"/>
    <property type="project" value="TreeGrafter"/>
</dbReference>
<dbReference type="Gene3D" id="2.130.10.10">
    <property type="entry name" value="YVTN repeat-like/Quinoprotein amine dehydrogenase"/>
    <property type="match status" value="1"/>
</dbReference>
<reference evidence="9 10" key="1">
    <citation type="submission" date="2019-03" db="EMBL/GenBank/DDBJ databases">
        <title>Single cell metagenomics reveals metabolic interactions within the superorganism composed of flagellate Streblomastix strix and complex community of Bacteroidetes bacteria on its surface.</title>
        <authorList>
            <person name="Treitli S.C."/>
            <person name="Kolisko M."/>
            <person name="Husnik F."/>
            <person name="Keeling P."/>
            <person name="Hampl V."/>
        </authorList>
    </citation>
    <scope>NUCLEOTIDE SEQUENCE [LARGE SCALE GENOMIC DNA]</scope>
    <source>
        <strain evidence="9">ST1C</strain>
    </source>
</reference>
<feature type="repeat" description="WD" evidence="6">
    <location>
        <begin position="204"/>
        <end position="225"/>
    </location>
</feature>
<evidence type="ECO:0000259" key="8">
    <source>
        <dbReference type="PROSITE" id="PS50102"/>
    </source>
</evidence>
<evidence type="ECO:0000313" key="9">
    <source>
        <dbReference type="EMBL" id="KAA6400233.1"/>
    </source>
</evidence>
<dbReference type="SMART" id="SM00360">
    <property type="entry name" value="RRM"/>
    <property type="match status" value="1"/>
</dbReference>
<feature type="repeat" description="WD" evidence="6">
    <location>
        <begin position="450"/>
        <end position="491"/>
    </location>
</feature>
<evidence type="ECO:0000256" key="2">
    <source>
        <dbReference type="ARBA" id="ARBA00022574"/>
    </source>
</evidence>
<evidence type="ECO:0000256" key="1">
    <source>
        <dbReference type="ARBA" id="ARBA00004123"/>
    </source>
</evidence>
<comment type="caution">
    <text evidence="9">The sequence shown here is derived from an EMBL/GenBank/DDBJ whole genome shotgun (WGS) entry which is preliminary data.</text>
</comment>
<dbReference type="PROSITE" id="PS50082">
    <property type="entry name" value="WD_REPEATS_2"/>
    <property type="match status" value="4"/>
</dbReference>
<gene>
    <name evidence="9" type="ORF">EZS28_004238</name>
</gene>
<evidence type="ECO:0000256" key="4">
    <source>
        <dbReference type="ARBA" id="ARBA00023242"/>
    </source>
</evidence>
<dbReference type="Pfam" id="PF00400">
    <property type="entry name" value="WD40"/>
    <property type="match status" value="3"/>
</dbReference>
<dbReference type="AlphaFoldDB" id="A0A5J4WZF6"/>
<dbReference type="Gene3D" id="3.30.70.330">
    <property type="match status" value="1"/>
</dbReference>
<comment type="subcellular location">
    <subcellularLocation>
        <location evidence="1">Nucleus</location>
    </subcellularLocation>
</comment>
<dbReference type="SUPFAM" id="SSF54928">
    <property type="entry name" value="RNA-binding domain, RBD"/>
    <property type="match status" value="1"/>
</dbReference>